<keyword evidence="5" id="KW-1185">Reference proteome</keyword>
<dbReference type="PANTHER" id="PTHR47706">
    <property type="entry name" value="NMRA-LIKE FAMILY PROTEIN"/>
    <property type="match status" value="1"/>
</dbReference>
<accession>A0A9P9EEX7</accession>
<evidence type="ECO:0000313" key="5">
    <source>
        <dbReference type="Proteomes" id="UP000738349"/>
    </source>
</evidence>
<dbReference type="InterPro" id="IPR051609">
    <property type="entry name" value="NmrA/Isoflavone_reductase-like"/>
</dbReference>
<protein>
    <submittedName>
        <fullName evidence="4">Oxidoreductase CipA</fullName>
    </submittedName>
</protein>
<dbReference type="SUPFAM" id="SSF51735">
    <property type="entry name" value="NAD(P)-binding Rossmann-fold domains"/>
    <property type="match status" value="1"/>
</dbReference>
<name>A0A9P9EEX7_9HYPO</name>
<dbReference type="AlphaFoldDB" id="A0A9P9EEX7"/>
<dbReference type="InterPro" id="IPR008030">
    <property type="entry name" value="NmrA-like"/>
</dbReference>
<evidence type="ECO:0000256" key="2">
    <source>
        <dbReference type="ARBA" id="ARBA00023002"/>
    </source>
</evidence>
<sequence length="320" mass="34942">MAQSVERIAIVGASGQIGSYFAEELLKTGTHTVTAITRSASSTALPAGIKVATVDYDNQASLVTALMGQQFLIITMALTAPRDSQEKLIRAAAEASVPYVMPNWYGVDFANKELLADCPFPPYLTGTTTLVEELGVSSWVLLSCGMWYEYSLSVGLDTFGIDIKNHEVIWIDEGNTVINVSSYRQCGRAIAGLLSLEAVPAETRDSSRSLNQFLNNVVYISSFKLTQKDIFKSVKRTTGTTNEDWKFSTETAVGRWNEAASRIQKGDHSAFLKQLYSRVFFPDGSADIEGKRVLNNDALGLPLEDLDELTKAAVTLARTV</sequence>
<dbReference type="GO" id="GO:0016491">
    <property type="term" value="F:oxidoreductase activity"/>
    <property type="evidence" value="ECO:0007669"/>
    <property type="project" value="UniProtKB-KW"/>
</dbReference>
<dbReference type="Proteomes" id="UP000738349">
    <property type="component" value="Unassembled WGS sequence"/>
</dbReference>
<keyword evidence="1" id="KW-0521">NADP</keyword>
<evidence type="ECO:0000313" key="4">
    <source>
        <dbReference type="EMBL" id="KAH7136378.1"/>
    </source>
</evidence>
<dbReference type="InterPro" id="IPR036291">
    <property type="entry name" value="NAD(P)-bd_dom_sf"/>
</dbReference>
<dbReference type="Gene3D" id="3.40.50.720">
    <property type="entry name" value="NAD(P)-binding Rossmann-like Domain"/>
    <property type="match status" value="1"/>
</dbReference>
<dbReference type="OrthoDB" id="419598at2759"/>
<dbReference type="EMBL" id="JAGMUV010000013">
    <property type="protein sequence ID" value="KAH7136378.1"/>
    <property type="molecule type" value="Genomic_DNA"/>
</dbReference>
<reference evidence="4" key="1">
    <citation type="journal article" date="2021" name="Nat. Commun.">
        <title>Genetic determinants of endophytism in the Arabidopsis root mycobiome.</title>
        <authorList>
            <person name="Mesny F."/>
            <person name="Miyauchi S."/>
            <person name="Thiergart T."/>
            <person name="Pickel B."/>
            <person name="Atanasova L."/>
            <person name="Karlsson M."/>
            <person name="Huettel B."/>
            <person name="Barry K.W."/>
            <person name="Haridas S."/>
            <person name="Chen C."/>
            <person name="Bauer D."/>
            <person name="Andreopoulos W."/>
            <person name="Pangilinan J."/>
            <person name="LaButti K."/>
            <person name="Riley R."/>
            <person name="Lipzen A."/>
            <person name="Clum A."/>
            <person name="Drula E."/>
            <person name="Henrissat B."/>
            <person name="Kohler A."/>
            <person name="Grigoriev I.V."/>
            <person name="Martin F.M."/>
            <person name="Hacquard S."/>
        </authorList>
    </citation>
    <scope>NUCLEOTIDE SEQUENCE</scope>
    <source>
        <strain evidence="4">MPI-CAGE-AT-0147</strain>
    </source>
</reference>
<evidence type="ECO:0000256" key="1">
    <source>
        <dbReference type="ARBA" id="ARBA00022857"/>
    </source>
</evidence>
<feature type="domain" description="NmrA-like" evidence="3">
    <location>
        <begin position="6"/>
        <end position="108"/>
    </location>
</feature>
<comment type="caution">
    <text evidence="4">The sequence shown here is derived from an EMBL/GenBank/DDBJ whole genome shotgun (WGS) entry which is preliminary data.</text>
</comment>
<evidence type="ECO:0000259" key="3">
    <source>
        <dbReference type="Pfam" id="PF05368"/>
    </source>
</evidence>
<keyword evidence="2" id="KW-0560">Oxidoreductase</keyword>
<dbReference type="Pfam" id="PF05368">
    <property type="entry name" value="NmrA"/>
    <property type="match status" value="1"/>
</dbReference>
<dbReference type="PANTHER" id="PTHR47706:SF7">
    <property type="entry name" value="CIPA-LIKE, PUTATIVE (AFU_ORTHOLOGUE AFUA_1G01630)-RELATED"/>
    <property type="match status" value="1"/>
</dbReference>
<gene>
    <name evidence="4" type="ORF">EDB81DRAFT_902257</name>
</gene>
<proteinExistence type="predicted"/>
<organism evidence="4 5">
    <name type="scientific">Dactylonectria macrodidyma</name>
    <dbReference type="NCBI Taxonomy" id="307937"/>
    <lineage>
        <taxon>Eukaryota</taxon>
        <taxon>Fungi</taxon>
        <taxon>Dikarya</taxon>
        <taxon>Ascomycota</taxon>
        <taxon>Pezizomycotina</taxon>
        <taxon>Sordariomycetes</taxon>
        <taxon>Hypocreomycetidae</taxon>
        <taxon>Hypocreales</taxon>
        <taxon>Nectriaceae</taxon>
        <taxon>Dactylonectria</taxon>
    </lineage>
</organism>